<protein>
    <recommendedName>
        <fullName evidence="16">ATP synthase subunit b</fullName>
    </recommendedName>
</protein>
<evidence type="ECO:0000256" key="2">
    <source>
        <dbReference type="ARBA" id="ARBA00022547"/>
    </source>
</evidence>
<evidence type="ECO:0000256" key="10">
    <source>
        <dbReference type="ARBA" id="ARBA00037847"/>
    </source>
</evidence>
<comment type="similarity">
    <text evidence="11">Belongs to the ATPase B chain family.</text>
</comment>
<evidence type="ECO:0008006" key="16">
    <source>
        <dbReference type="Google" id="ProtNLM"/>
    </source>
</evidence>
<gene>
    <name evidence="14" type="ORF">IU459_25910</name>
</gene>
<reference evidence="14 15" key="1">
    <citation type="submission" date="2020-10" db="EMBL/GenBank/DDBJ databases">
        <title>Identification of Nocardia species via Next-generation sequencing and recognition of intraspecies genetic diversity.</title>
        <authorList>
            <person name="Li P."/>
            <person name="Li P."/>
            <person name="Lu B."/>
        </authorList>
    </citation>
    <scope>NUCLEOTIDE SEQUENCE [LARGE SCALE GENOMIC DNA]</scope>
    <source>
        <strain evidence="14 15">BJ06-0157</strain>
    </source>
</reference>
<organism evidence="14 15">
    <name type="scientific">Nocardia amamiensis</name>
    <dbReference type="NCBI Taxonomy" id="404578"/>
    <lineage>
        <taxon>Bacteria</taxon>
        <taxon>Bacillati</taxon>
        <taxon>Actinomycetota</taxon>
        <taxon>Actinomycetes</taxon>
        <taxon>Mycobacteriales</taxon>
        <taxon>Nocardiaceae</taxon>
        <taxon>Nocardia</taxon>
    </lineage>
</organism>
<dbReference type="InterPro" id="IPR002146">
    <property type="entry name" value="ATP_synth_b/b'su_bac/chlpt"/>
</dbReference>
<keyword evidence="2 11" id="KW-0138">CF(0)</keyword>
<evidence type="ECO:0000256" key="13">
    <source>
        <dbReference type="SAM" id="Phobius"/>
    </source>
</evidence>
<evidence type="ECO:0000256" key="5">
    <source>
        <dbReference type="ARBA" id="ARBA00022989"/>
    </source>
</evidence>
<keyword evidence="5 13" id="KW-1133">Transmembrane helix</keyword>
<evidence type="ECO:0000256" key="3">
    <source>
        <dbReference type="ARBA" id="ARBA00022692"/>
    </source>
</evidence>
<evidence type="ECO:0000256" key="1">
    <source>
        <dbReference type="ARBA" id="ARBA00022448"/>
    </source>
</evidence>
<dbReference type="Pfam" id="PF00430">
    <property type="entry name" value="ATP-synt_B"/>
    <property type="match status" value="1"/>
</dbReference>
<accession>A0ABS0CWI1</accession>
<sequence>MNERDGIYDITWNWPVFLSQLFGFAVIVGALVKWIAPQAKAMMHRSQHAIREQLEQSSQAAARLAAAERAFAEADAMACIEVARIHREAHADAERILAELRETAAAEVERVRRHGLDHLQQVRRQLREELGHDLTTTVLDRAEFMVRERLDSPGARSDSIDRVLDELAGFADELPSSS</sequence>
<keyword evidence="1 11" id="KW-0813">Transport</keyword>
<comment type="caution">
    <text evidence="14">The sequence shown here is derived from an EMBL/GenBank/DDBJ whole genome shotgun (WGS) entry which is preliminary data.</text>
</comment>
<evidence type="ECO:0000313" key="14">
    <source>
        <dbReference type="EMBL" id="MBF6300955.1"/>
    </source>
</evidence>
<evidence type="ECO:0000256" key="11">
    <source>
        <dbReference type="RuleBase" id="RU003848"/>
    </source>
</evidence>
<evidence type="ECO:0000256" key="7">
    <source>
        <dbReference type="ARBA" id="ARBA00023136"/>
    </source>
</evidence>
<dbReference type="RefSeq" id="WP_195132176.1">
    <property type="nucleotide sequence ID" value="NZ_JADLQX010000022.1"/>
</dbReference>
<evidence type="ECO:0000256" key="12">
    <source>
        <dbReference type="SAM" id="Coils"/>
    </source>
</evidence>
<keyword evidence="15" id="KW-1185">Reference proteome</keyword>
<evidence type="ECO:0000256" key="9">
    <source>
        <dbReference type="ARBA" id="ARBA00025198"/>
    </source>
</evidence>
<feature type="coiled-coil region" evidence="12">
    <location>
        <begin position="50"/>
        <end position="110"/>
    </location>
</feature>
<keyword evidence="12" id="KW-0175">Coiled coil</keyword>
<name>A0ABS0CWI1_9NOCA</name>
<keyword evidence="8" id="KW-0066">ATP synthesis</keyword>
<keyword evidence="6 11" id="KW-0406">Ion transport</keyword>
<evidence type="ECO:0000256" key="4">
    <source>
        <dbReference type="ARBA" id="ARBA00022781"/>
    </source>
</evidence>
<proteinExistence type="inferred from homology"/>
<keyword evidence="3 11" id="KW-0812">Transmembrane</keyword>
<comment type="subcellular location">
    <subcellularLocation>
        <location evidence="10">Endomembrane system</location>
        <topology evidence="10">Single-pass membrane protein</topology>
    </subcellularLocation>
</comment>
<dbReference type="EMBL" id="JADLQX010000022">
    <property type="protein sequence ID" value="MBF6300955.1"/>
    <property type="molecule type" value="Genomic_DNA"/>
</dbReference>
<evidence type="ECO:0000256" key="6">
    <source>
        <dbReference type="ARBA" id="ARBA00023065"/>
    </source>
</evidence>
<evidence type="ECO:0000313" key="15">
    <source>
        <dbReference type="Proteomes" id="UP000702209"/>
    </source>
</evidence>
<keyword evidence="7 13" id="KW-0472">Membrane</keyword>
<keyword evidence="4 11" id="KW-0375">Hydrogen ion transport</keyword>
<feature type="transmembrane region" description="Helical" evidence="13">
    <location>
        <begin position="12"/>
        <end position="36"/>
    </location>
</feature>
<evidence type="ECO:0000256" key="8">
    <source>
        <dbReference type="ARBA" id="ARBA00023310"/>
    </source>
</evidence>
<dbReference type="CDD" id="cd06503">
    <property type="entry name" value="ATP-synt_Fo_b"/>
    <property type="match status" value="1"/>
</dbReference>
<dbReference type="Proteomes" id="UP000702209">
    <property type="component" value="Unassembled WGS sequence"/>
</dbReference>
<comment type="function">
    <text evidence="9">F(1)F(0) ATP synthase produces ATP from ADP in the presence of a proton or sodium gradient. F-type ATPases consist of two structural domains, F(1) containing the extramembraneous catalytic core and F(0) containing the membrane proton channel, linked together by a central stalk and a peripheral stalk. During catalysis, ATP synthesis in the catalytic domain of F(1) is coupled via a rotary mechanism of the central stalk subunits to proton translocation.</text>
</comment>